<comment type="caution">
    <text evidence="1">The sequence shown here is derived from an EMBL/GenBank/DDBJ whole genome shotgun (WGS) entry which is preliminary data.</text>
</comment>
<dbReference type="EC" id="5.1.1.-" evidence="1"/>
<dbReference type="AlphaFoldDB" id="X7YN43"/>
<accession>X7YN43</accession>
<protein>
    <submittedName>
        <fullName evidence="1">Linear gramicidin synthetase subunit D domain protein</fullName>
        <ecNumber evidence="1">5.1.1.-</ecNumber>
    </submittedName>
</protein>
<keyword evidence="1" id="KW-0413">Isomerase</keyword>
<dbReference type="EMBL" id="JAOB01000092">
    <property type="protein sequence ID" value="EUA07780.1"/>
    <property type="molecule type" value="Genomic_DNA"/>
</dbReference>
<dbReference type="GO" id="GO:0016853">
    <property type="term" value="F:isomerase activity"/>
    <property type="evidence" value="ECO:0007669"/>
    <property type="project" value="UniProtKB-KW"/>
</dbReference>
<dbReference type="PATRIC" id="fig|1299334.3.peg.9667"/>
<sequence length="37" mass="3796">MVPEPGSVDARDCLHVTDALSDEALMAARASLNPADG</sequence>
<reference evidence="1" key="1">
    <citation type="submission" date="2014-01" db="EMBL/GenBank/DDBJ databases">
        <authorList>
            <person name="Brown-Elliot B."/>
            <person name="Wallace R."/>
            <person name="Lenaerts A."/>
            <person name="Ordway D."/>
            <person name="DeGroote M.A."/>
            <person name="Parker T."/>
            <person name="Sizemore C."/>
            <person name="Tallon L.J."/>
            <person name="Sadzewicz L.K."/>
            <person name="Sengamalay N."/>
            <person name="Fraser C.M."/>
            <person name="Hine E."/>
            <person name="Shefchek K.A."/>
            <person name="Das S.P."/>
            <person name="Tettelin H."/>
        </authorList>
    </citation>
    <scope>NUCLEOTIDE SEQUENCE [LARGE SCALE GENOMIC DNA]</scope>
    <source>
        <strain evidence="1">4042</strain>
    </source>
</reference>
<gene>
    <name evidence="1" type="ORF">I553_9125</name>
</gene>
<name>X7YN43_MYCXE</name>
<evidence type="ECO:0000313" key="1">
    <source>
        <dbReference type="EMBL" id="EUA07780.1"/>
    </source>
</evidence>
<organism evidence="1">
    <name type="scientific">Mycobacterium xenopi 4042</name>
    <dbReference type="NCBI Taxonomy" id="1299334"/>
    <lineage>
        <taxon>Bacteria</taxon>
        <taxon>Bacillati</taxon>
        <taxon>Actinomycetota</taxon>
        <taxon>Actinomycetes</taxon>
        <taxon>Mycobacteriales</taxon>
        <taxon>Mycobacteriaceae</taxon>
        <taxon>Mycobacterium</taxon>
    </lineage>
</organism>
<proteinExistence type="predicted"/>